<evidence type="ECO:0000313" key="2">
    <source>
        <dbReference type="EMBL" id="KJA14662.1"/>
    </source>
</evidence>
<reference evidence="3" key="1">
    <citation type="submission" date="2014-04" db="EMBL/GenBank/DDBJ databases">
        <title>Evolutionary Origins and Diversification of the Mycorrhizal Mutualists.</title>
        <authorList>
            <consortium name="DOE Joint Genome Institute"/>
            <consortium name="Mycorrhizal Genomics Consortium"/>
            <person name="Kohler A."/>
            <person name="Kuo A."/>
            <person name="Nagy L.G."/>
            <person name="Floudas D."/>
            <person name="Copeland A."/>
            <person name="Barry K.W."/>
            <person name="Cichocki N."/>
            <person name="Veneault-Fourrey C."/>
            <person name="LaButti K."/>
            <person name="Lindquist E.A."/>
            <person name="Lipzen A."/>
            <person name="Lundell T."/>
            <person name="Morin E."/>
            <person name="Murat C."/>
            <person name="Riley R."/>
            <person name="Ohm R."/>
            <person name="Sun H."/>
            <person name="Tunlid A."/>
            <person name="Henrissat B."/>
            <person name="Grigoriev I.V."/>
            <person name="Hibbett D.S."/>
            <person name="Martin F."/>
        </authorList>
    </citation>
    <scope>NUCLEOTIDE SEQUENCE [LARGE SCALE GENOMIC DNA]</scope>
    <source>
        <strain evidence="3">FD-334 SS-4</strain>
    </source>
</reference>
<proteinExistence type="predicted"/>
<sequence>MSSRTATGAKRKTKNERELKTSAPHAPKARKICGQHDTHWAADGRNLRLQIGDTRFKLLKSRLVAESTWFAARIAQRGGTALRRGVRASVRLAVCWRLSGTWTGAICSTWT</sequence>
<name>A0A0D2KJ42_HYPSF</name>
<organism evidence="2 3">
    <name type="scientific">Hypholoma sublateritium (strain FD-334 SS-4)</name>
    <dbReference type="NCBI Taxonomy" id="945553"/>
    <lineage>
        <taxon>Eukaryota</taxon>
        <taxon>Fungi</taxon>
        <taxon>Dikarya</taxon>
        <taxon>Basidiomycota</taxon>
        <taxon>Agaricomycotina</taxon>
        <taxon>Agaricomycetes</taxon>
        <taxon>Agaricomycetidae</taxon>
        <taxon>Agaricales</taxon>
        <taxon>Agaricineae</taxon>
        <taxon>Strophariaceae</taxon>
        <taxon>Hypholoma</taxon>
    </lineage>
</organism>
<gene>
    <name evidence="2" type="ORF">HYPSUDRAFT_48976</name>
</gene>
<protein>
    <recommendedName>
        <fullName evidence="4">BTB domain-containing protein</fullName>
    </recommendedName>
</protein>
<evidence type="ECO:0008006" key="4">
    <source>
        <dbReference type="Google" id="ProtNLM"/>
    </source>
</evidence>
<feature type="region of interest" description="Disordered" evidence="1">
    <location>
        <begin position="1"/>
        <end position="32"/>
    </location>
</feature>
<evidence type="ECO:0000256" key="1">
    <source>
        <dbReference type="SAM" id="MobiDB-lite"/>
    </source>
</evidence>
<evidence type="ECO:0000313" key="3">
    <source>
        <dbReference type="Proteomes" id="UP000054270"/>
    </source>
</evidence>
<dbReference type="OrthoDB" id="2746456at2759"/>
<dbReference type="EMBL" id="KN817670">
    <property type="protein sequence ID" value="KJA14662.1"/>
    <property type="molecule type" value="Genomic_DNA"/>
</dbReference>
<keyword evidence="3" id="KW-1185">Reference proteome</keyword>
<dbReference type="AlphaFoldDB" id="A0A0D2KJ42"/>
<accession>A0A0D2KJ42</accession>
<dbReference type="Proteomes" id="UP000054270">
    <property type="component" value="Unassembled WGS sequence"/>
</dbReference>